<evidence type="ECO:0000256" key="1">
    <source>
        <dbReference type="ARBA" id="ARBA00006484"/>
    </source>
</evidence>
<name>A0ABS5A939_9PSEU</name>
<keyword evidence="5" id="KW-1185">Reference proteome</keyword>
<gene>
    <name evidence="4" type="ORF">JOF53_001958</name>
</gene>
<dbReference type="PRINTS" id="PR00081">
    <property type="entry name" value="GDHRDH"/>
</dbReference>
<evidence type="ECO:0000256" key="2">
    <source>
        <dbReference type="ARBA" id="ARBA00023002"/>
    </source>
</evidence>
<proteinExistence type="inferred from homology"/>
<dbReference type="PROSITE" id="PS00061">
    <property type="entry name" value="ADH_SHORT"/>
    <property type="match status" value="1"/>
</dbReference>
<organism evidence="4 5">
    <name type="scientific">Crossiella equi</name>
    <dbReference type="NCBI Taxonomy" id="130796"/>
    <lineage>
        <taxon>Bacteria</taxon>
        <taxon>Bacillati</taxon>
        <taxon>Actinomycetota</taxon>
        <taxon>Actinomycetes</taxon>
        <taxon>Pseudonocardiales</taxon>
        <taxon>Pseudonocardiaceae</taxon>
        <taxon>Crossiella</taxon>
    </lineage>
</organism>
<dbReference type="PANTHER" id="PTHR43639:SF1">
    <property type="entry name" value="SHORT-CHAIN DEHYDROGENASE_REDUCTASE FAMILY PROTEIN"/>
    <property type="match status" value="1"/>
</dbReference>
<sequence length="247" mass="24752">MDKHLHGRVALVTGGSRGIGAGIARRLAADGAKVALTYLTSPDRAEAVVEEIAAAGGTAIAIKANAADEQQVQASVEQTVAAFGGLDILVHNAGGGVFKTVEETTLADFDATFGVNVRGAYAAILAALPHLGEGSRIITIGSVNGIRSPIAGMALYSAAKSSVAGLTRALARDLGPRGITVNNVAPGPIDTDANPAQGGFSDVMRSVMALPEYGTTADIGSFVSYLAGTEAGFITGADLVVDGGYAA</sequence>
<dbReference type="InterPro" id="IPR002347">
    <property type="entry name" value="SDR_fam"/>
</dbReference>
<dbReference type="Proteomes" id="UP001519363">
    <property type="component" value="Unassembled WGS sequence"/>
</dbReference>
<dbReference type="PANTHER" id="PTHR43639">
    <property type="entry name" value="OXIDOREDUCTASE, SHORT-CHAIN DEHYDROGENASE/REDUCTASE FAMILY (AFU_ORTHOLOGUE AFUA_5G02870)"/>
    <property type="match status" value="1"/>
</dbReference>
<dbReference type="PRINTS" id="PR00080">
    <property type="entry name" value="SDRFAMILY"/>
</dbReference>
<reference evidence="4 5" key="1">
    <citation type="submission" date="2021-03" db="EMBL/GenBank/DDBJ databases">
        <title>Sequencing the genomes of 1000 actinobacteria strains.</title>
        <authorList>
            <person name="Klenk H.-P."/>
        </authorList>
    </citation>
    <scope>NUCLEOTIDE SEQUENCE [LARGE SCALE GENOMIC DNA]</scope>
    <source>
        <strain evidence="4 5">DSM 44580</strain>
    </source>
</reference>
<evidence type="ECO:0000259" key="3">
    <source>
        <dbReference type="SMART" id="SM00822"/>
    </source>
</evidence>
<dbReference type="InterPro" id="IPR036291">
    <property type="entry name" value="NAD(P)-bd_dom_sf"/>
</dbReference>
<dbReference type="GO" id="GO:0004316">
    <property type="term" value="F:3-oxoacyl-[acyl-carrier-protein] reductase (NADPH) activity"/>
    <property type="evidence" value="ECO:0007669"/>
    <property type="project" value="UniProtKB-EC"/>
</dbReference>
<keyword evidence="2 4" id="KW-0560">Oxidoreductase</keyword>
<protein>
    <submittedName>
        <fullName evidence="4">3-oxoacyl-[acyl-carrier protein] reductase</fullName>
        <ecNumber evidence="4">1.1.1.100</ecNumber>
    </submittedName>
</protein>
<dbReference type="SMART" id="SM00822">
    <property type="entry name" value="PKS_KR"/>
    <property type="match status" value="1"/>
</dbReference>
<dbReference type="Pfam" id="PF13561">
    <property type="entry name" value="adh_short_C2"/>
    <property type="match status" value="1"/>
</dbReference>
<feature type="domain" description="Ketoreductase" evidence="3">
    <location>
        <begin position="8"/>
        <end position="187"/>
    </location>
</feature>
<dbReference type="SUPFAM" id="SSF51735">
    <property type="entry name" value="NAD(P)-binding Rossmann-fold domains"/>
    <property type="match status" value="1"/>
</dbReference>
<accession>A0ABS5A939</accession>
<dbReference type="Gene3D" id="3.40.50.720">
    <property type="entry name" value="NAD(P)-binding Rossmann-like Domain"/>
    <property type="match status" value="1"/>
</dbReference>
<dbReference type="EC" id="1.1.1.100" evidence="4"/>
<dbReference type="InterPro" id="IPR057326">
    <property type="entry name" value="KR_dom"/>
</dbReference>
<dbReference type="InterPro" id="IPR020904">
    <property type="entry name" value="Sc_DH/Rdtase_CS"/>
</dbReference>
<dbReference type="EMBL" id="JAGIOO010000001">
    <property type="protein sequence ID" value="MBP2473086.1"/>
    <property type="molecule type" value="Genomic_DNA"/>
</dbReference>
<comment type="caution">
    <text evidence="4">The sequence shown here is derived from an EMBL/GenBank/DDBJ whole genome shotgun (WGS) entry which is preliminary data.</text>
</comment>
<evidence type="ECO:0000313" key="4">
    <source>
        <dbReference type="EMBL" id="MBP2473086.1"/>
    </source>
</evidence>
<comment type="similarity">
    <text evidence="1">Belongs to the short-chain dehydrogenases/reductases (SDR) family.</text>
</comment>
<evidence type="ECO:0000313" key="5">
    <source>
        <dbReference type="Proteomes" id="UP001519363"/>
    </source>
</evidence>
<dbReference type="RefSeq" id="WP_086789856.1">
    <property type="nucleotide sequence ID" value="NZ_JAGIOO010000001.1"/>
</dbReference>